<dbReference type="PANTHER" id="PTHR43116">
    <property type="entry name" value="PEPTIDE CHAIN RELEASE FACTOR 2"/>
    <property type="match status" value="1"/>
</dbReference>
<dbReference type="InterPro" id="IPR045853">
    <property type="entry name" value="Pep_chain_release_fac_I_sf"/>
</dbReference>
<protein>
    <recommendedName>
        <fullName evidence="4 5">Peptide chain release factor 2</fullName>
        <shortName evidence="4">RF-2</shortName>
    </recommendedName>
</protein>
<reference evidence="8 9" key="1">
    <citation type="submission" date="2017-09" db="EMBL/GenBank/DDBJ databases">
        <title>Depth-based differentiation of microbial function through sediment-hosted aquifers and enrichment of novel symbionts in the deep terrestrial subsurface.</title>
        <authorList>
            <person name="Probst A.J."/>
            <person name="Ladd B."/>
            <person name="Jarett J.K."/>
            <person name="Geller-Mcgrath D.E."/>
            <person name="Sieber C.M."/>
            <person name="Emerson J.B."/>
            <person name="Anantharaman K."/>
            <person name="Thomas B.C."/>
            <person name="Malmstrom R."/>
            <person name="Stieglmeier M."/>
            <person name="Klingl A."/>
            <person name="Woyke T."/>
            <person name="Ryan C.M."/>
            <person name="Banfield J.F."/>
        </authorList>
    </citation>
    <scope>NUCLEOTIDE SEQUENCE [LARGE SCALE GENOMIC DNA]</scope>
    <source>
        <strain evidence="8">CG17_big_fil_post_rev_8_21_14_2_50_48_46</strain>
    </source>
</reference>
<dbReference type="InterPro" id="IPR004374">
    <property type="entry name" value="PrfB"/>
</dbReference>
<evidence type="ECO:0000256" key="2">
    <source>
        <dbReference type="ARBA" id="ARBA00022481"/>
    </source>
</evidence>
<evidence type="ECO:0000256" key="5">
    <source>
        <dbReference type="NCBIfam" id="TIGR00020"/>
    </source>
</evidence>
<gene>
    <name evidence="4" type="primary">prfB</name>
    <name evidence="8" type="ORF">COW36_03335</name>
</gene>
<comment type="PTM">
    <text evidence="4">Methylated by PrmC. Methylation increases the termination efficiency of RF2.</text>
</comment>
<dbReference type="GO" id="GO:0005737">
    <property type="term" value="C:cytoplasm"/>
    <property type="evidence" value="ECO:0007669"/>
    <property type="project" value="UniProtKB-SubCell"/>
</dbReference>
<keyword evidence="4" id="KW-0963">Cytoplasm</keyword>
<dbReference type="PROSITE" id="PS00745">
    <property type="entry name" value="RF_PROK_I"/>
    <property type="match status" value="1"/>
</dbReference>
<dbReference type="EMBL" id="PFFQ01000009">
    <property type="protein sequence ID" value="PIW18823.1"/>
    <property type="molecule type" value="Genomic_DNA"/>
</dbReference>
<evidence type="ECO:0000313" key="9">
    <source>
        <dbReference type="Proteomes" id="UP000231019"/>
    </source>
</evidence>
<dbReference type="PANTHER" id="PTHR43116:SF3">
    <property type="entry name" value="CLASS I PEPTIDE CHAIN RELEASE FACTOR"/>
    <property type="match status" value="1"/>
</dbReference>
<evidence type="ECO:0000256" key="3">
    <source>
        <dbReference type="ARBA" id="ARBA00022917"/>
    </source>
</evidence>
<feature type="domain" description="Prokaryotic-type class I peptide chain release factors" evidence="7">
    <location>
        <begin position="228"/>
        <end position="244"/>
    </location>
</feature>
<feature type="coiled-coil region" evidence="6">
    <location>
        <begin position="46"/>
        <end position="99"/>
    </location>
</feature>
<accession>A0A2M7G9N2</accession>
<evidence type="ECO:0000259" key="7">
    <source>
        <dbReference type="PROSITE" id="PS00745"/>
    </source>
</evidence>
<comment type="caution">
    <text evidence="8">The sequence shown here is derived from an EMBL/GenBank/DDBJ whole genome shotgun (WGS) entry which is preliminary data.</text>
</comment>
<dbReference type="Gene3D" id="3.30.70.1660">
    <property type="match status" value="1"/>
</dbReference>
<dbReference type="SUPFAM" id="SSF75620">
    <property type="entry name" value="Release factor"/>
    <property type="match status" value="1"/>
</dbReference>
<evidence type="ECO:0000256" key="6">
    <source>
        <dbReference type="SAM" id="Coils"/>
    </source>
</evidence>
<dbReference type="Pfam" id="PF03462">
    <property type="entry name" value="PCRF"/>
    <property type="match status" value="1"/>
</dbReference>
<dbReference type="GO" id="GO:0016149">
    <property type="term" value="F:translation release factor activity, codon specific"/>
    <property type="evidence" value="ECO:0007669"/>
    <property type="project" value="UniProtKB-UniRule"/>
</dbReference>
<proteinExistence type="inferred from homology"/>
<keyword evidence="2 4" id="KW-0488">Methylation</keyword>
<dbReference type="InterPro" id="IPR000352">
    <property type="entry name" value="Pep_chain_release_fac_I"/>
</dbReference>
<keyword evidence="3 4" id="KW-0648">Protein biosynthesis</keyword>
<organism evidence="8 9">
    <name type="scientific">bacterium (Candidatus Blackallbacteria) CG17_big_fil_post_rev_8_21_14_2_50_48_46</name>
    <dbReference type="NCBI Taxonomy" id="2014261"/>
    <lineage>
        <taxon>Bacteria</taxon>
        <taxon>Candidatus Blackallbacteria</taxon>
    </lineage>
</organism>
<dbReference type="Pfam" id="PF00472">
    <property type="entry name" value="RF-1"/>
    <property type="match status" value="1"/>
</dbReference>
<dbReference type="Proteomes" id="UP000231019">
    <property type="component" value="Unassembled WGS sequence"/>
</dbReference>
<dbReference type="Gene3D" id="1.20.58.410">
    <property type="entry name" value="Release factor"/>
    <property type="match status" value="1"/>
</dbReference>
<evidence type="ECO:0000313" key="8">
    <source>
        <dbReference type="EMBL" id="PIW18823.1"/>
    </source>
</evidence>
<feature type="modified residue" description="N5-methylglutamine" evidence="4">
    <location>
        <position position="235"/>
    </location>
</feature>
<dbReference type="HAMAP" id="MF_00094">
    <property type="entry name" value="Rel_fac_2"/>
    <property type="match status" value="1"/>
</dbReference>
<sequence>MKISGGLFDLAELASRIESLEIETQQPGFWDRPDEAARRSQELTALQEEYQRIERWETTLKDSQELLTMAREENDSSLLPDVLTQLEEMQKELRQWEVERMLSGEYDQAPAIVTITSGEGGTDAQDWAEILLRMYTRWCEKRKFKTDLISVTEGDEAGIKSATLVATGNHAYGLLNAEKGTHRLVRISPFNANGKRQTSFASIEVTPVIDDRIEVEINPVDLKIDTFRSGGAGGQNVNKVETAVRITHLPTGIVVACQNERSQLMNKDTALKVLKAKLYERERLAHQQKLADIKGGPVSASMGSQIRSYVFHPYKMVKDHRTDFETSNLSAVMDGEIDGFIEAFLRQNMAAVA</sequence>
<evidence type="ECO:0000256" key="1">
    <source>
        <dbReference type="ARBA" id="ARBA00010835"/>
    </source>
</evidence>
<name>A0A2M7G9N2_9BACT</name>
<dbReference type="Gene3D" id="3.30.160.20">
    <property type="match status" value="1"/>
</dbReference>
<dbReference type="SMART" id="SM00937">
    <property type="entry name" value="PCRF"/>
    <property type="match status" value="1"/>
</dbReference>
<comment type="subcellular location">
    <subcellularLocation>
        <location evidence="4">Cytoplasm</location>
    </subcellularLocation>
</comment>
<comment type="similarity">
    <text evidence="1 4">Belongs to the prokaryotic/mitochondrial release factor family.</text>
</comment>
<dbReference type="NCBIfam" id="TIGR00020">
    <property type="entry name" value="prfB"/>
    <property type="match status" value="1"/>
</dbReference>
<evidence type="ECO:0000256" key="4">
    <source>
        <dbReference type="HAMAP-Rule" id="MF_00094"/>
    </source>
</evidence>
<dbReference type="FunFam" id="3.30.160.20:FF:000004">
    <property type="entry name" value="Peptide chain release factor 1"/>
    <property type="match status" value="1"/>
</dbReference>
<comment type="function">
    <text evidence="4">Peptide chain release factor 2 directs the termination of translation in response to the peptide chain termination codons UGA and UAA.</text>
</comment>
<dbReference type="InterPro" id="IPR005139">
    <property type="entry name" value="PCRF"/>
</dbReference>
<keyword evidence="6" id="KW-0175">Coiled coil</keyword>
<dbReference type="AlphaFoldDB" id="A0A2M7G9N2"/>